<organism evidence="13 14">
    <name type="scientific">Acaromyces ingoldii</name>
    <dbReference type="NCBI Taxonomy" id="215250"/>
    <lineage>
        <taxon>Eukaryota</taxon>
        <taxon>Fungi</taxon>
        <taxon>Dikarya</taxon>
        <taxon>Basidiomycota</taxon>
        <taxon>Ustilaginomycotina</taxon>
        <taxon>Exobasidiomycetes</taxon>
        <taxon>Exobasidiales</taxon>
        <taxon>Cryptobasidiaceae</taxon>
        <taxon>Acaromyces</taxon>
    </lineage>
</organism>
<dbReference type="Pfam" id="PF02877">
    <property type="entry name" value="PARP_reg"/>
    <property type="match status" value="1"/>
</dbReference>
<keyword evidence="2 8" id="KW-0328">Glycosyltransferase</keyword>
<dbReference type="PANTHER" id="PTHR10459:SF60">
    <property type="entry name" value="POLY [ADP-RIBOSE] POLYMERASE 2"/>
    <property type="match status" value="1"/>
</dbReference>
<dbReference type="EMBL" id="KZ819639">
    <property type="protein sequence ID" value="PWN87855.1"/>
    <property type="molecule type" value="Genomic_DNA"/>
</dbReference>
<protein>
    <recommendedName>
        <fullName evidence="8">Poly [ADP-ribose] polymerase</fullName>
        <shortName evidence="8">PARP</shortName>
        <ecNumber evidence="8">2.4.2.-</ecNumber>
    </recommendedName>
</protein>
<dbReference type="Gene3D" id="1.20.142.10">
    <property type="entry name" value="Poly(ADP-ribose) polymerase, regulatory domain"/>
    <property type="match status" value="1"/>
</dbReference>
<evidence type="ECO:0000256" key="7">
    <source>
        <dbReference type="ARBA" id="ARBA00033987"/>
    </source>
</evidence>
<dbReference type="PROSITE" id="PS51977">
    <property type="entry name" value="WGR"/>
    <property type="match status" value="1"/>
</dbReference>
<feature type="domain" description="PARP alpha-helical" evidence="11">
    <location>
        <begin position="185"/>
        <end position="302"/>
    </location>
</feature>
<evidence type="ECO:0000256" key="6">
    <source>
        <dbReference type="ARBA" id="ARBA00023242"/>
    </source>
</evidence>
<dbReference type="SUPFAM" id="SSF47587">
    <property type="entry name" value="Domain of poly(ADP-ribose) polymerase"/>
    <property type="match status" value="1"/>
</dbReference>
<feature type="region of interest" description="Disordered" evidence="9">
    <location>
        <begin position="131"/>
        <end position="190"/>
    </location>
</feature>
<evidence type="ECO:0000256" key="9">
    <source>
        <dbReference type="SAM" id="MobiDB-lite"/>
    </source>
</evidence>
<dbReference type="GeneID" id="37041274"/>
<evidence type="ECO:0000256" key="5">
    <source>
        <dbReference type="ARBA" id="ARBA00023027"/>
    </source>
</evidence>
<dbReference type="GO" id="GO:1990404">
    <property type="term" value="F:NAD+-protein mono-ADP-ribosyltransferase activity"/>
    <property type="evidence" value="ECO:0007669"/>
    <property type="project" value="TreeGrafter"/>
</dbReference>
<dbReference type="SUPFAM" id="SSF142921">
    <property type="entry name" value="WGR domain-like"/>
    <property type="match status" value="1"/>
</dbReference>
<dbReference type="STRING" id="215250.A0A316YJF2"/>
<accession>A0A316YJF2</accession>
<dbReference type="GO" id="GO:0005730">
    <property type="term" value="C:nucleolus"/>
    <property type="evidence" value="ECO:0007669"/>
    <property type="project" value="TreeGrafter"/>
</dbReference>
<dbReference type="CDD" id="cd07997">
    <property type="entry name" value="WGR_PARP"/>
    <property type="match status" value="1"/>
</dbReference>
<dbReference type="InterPro" id="IPR008893">
    <property type="entry name" value="WGR_domain"/>
</dbReference>
<evidence type="ECO:0000259" key="12">
    <source>
        <dbReference type="PROSITE" id="PS51977"/>
    </source>
</evidence>
<dbReference type="GO" id="GO:0016779">
    <property type="term" value="F:nucleotidyltransferase activity"/>
    <property type="evidence" value="ECO:0007669"/>
    <property type="project" value="UniProtKB-KW"/>
</dbReference>
<evidence type="ECO:0000256" key="3">
    <source>
        <dbReference type="ARBA" id="ARBA00022679"/>
    </source>
</evidence>
<dbReference type="Proteomes" id="UP000245768">
    <property type="component" value="Unassembled WGS sequence"/>
</dbReference>
<dbReference type="AlphaFoldDB" id="A0A316YJF2"/>
<dbReference type="InParanoid" id="A0A316YJF2"/>
<keyword evidence="3 8" id="KW-0808">Transferase</keyword>
<comment type="catalytic activity">
    <reaction evidence="7">
        <text>NAD(+) + (ADP-D-ribosyl)n-acceptor = nicotinamide + (ADP-D-ribosyl)n+1-acceptor + H(+).</text>
        <dbReference type="EC" id="2.4.2.30"/>
    </reaction>
</comment>
<dbReference type="Gene3D" id="2.20.140.10">
    <property type="entry name" value="WGR domain"/>
    <property type="match status" value="1"/>
</dbReference>
<evidence type="ECO:0000256" key="2">
    <source>
        <dbReference type="ARBA" id="ARBA00022676"/>
    </source>
</evidence>
<evidence type="ECO:0000256" key="4">
    <source>
        <dbReference type="ARBA" id="ARBA00022695"/>
    </source>
</evidence>
<dbReference type="RefSeq" id="XP_025375053.1">
    <property type="nucleotide sequence ID" value="XM_025519358.1"/>
</dbReference>
<dbReference type="Pfam" id="PF05406">
    <property type="entry name" value="WGR"/>
    <property type="match status" value="1"/>
</dbReference>
<dbReference type="PROSITE" id="PS51059">
    <property type="entry name" value="PARP_CATALYTIC"/>
    <property type="match status" value="1"/>
</dbReference>
<gene>
    <name evidence="13" type="ORF">FA10DRAFT_244842</name>
</gene>
<dbReference type="CDD" id="cd01437">
    <property type="entry name" value="parp_like"/>
    <property type="match status" value="1"/>
</dbReference>
<dbReference type="Gene3D" id="3.90.228.10">
    <property type="match status" value="1"/>
</dbReference>
<dbReference type="PANTHER" id="PTHR10459">
    <property type="entry name" value="DNA LIGASE"/>
    <property type="match status" value="1"/>
</dbReference>
<feature type="compositionally biased region" description="Low complexity" evidence="9">
    <location>
        <begin position="143"/>
        <end position="173"/>
    </location>
</feature>
<evidence type="ECO:0000256" key="1">
    <source>
        <dbReference type="ARBA" id="ARBA00004123"/>
    </source>
</evidence>
<sequence>MITVIRKETAPVDPYCSLKDTHRVHTSTSDEIYTATLNQTDIKKNANKAYFIQLLVPDSGKDISFLFARWGRVGESGQQQTKGPFSKAQGEIEFEKQFKSKTGFHFAARRTAVPKPGKYYWLDIARGGENDDENGVCGDDNDQQGGQNDDGGVYDQDQKAVSSASPSRAPTTSPKKRRLSPQQTPSKLSRPVQELAKLIFNQGLFDATLAEMNYDAKKQPLGSLSKHTIEKGMEKLTLLSDAIKQGTMDNIDALSDAYYSLIPHIFSRKTRPVPIDNMDIVRNELDILSTLSEMKVGFKLMHNLDDSSTNRLDARIEGLKLSTLEPLERSTNEYQKVCELVETTHGRTHSWFNITVGDIFSIEREGESEHFGKQDGDEDGDRRLLFHGSRLANYGGIMSQGLRIAPPAAPANGYAFGRGIYLADVASKSAQYLYHHISNNEGLMLLCEAQLGKIVEMKTPNYDAAEVVKAQGGLSTKGLGRTIPAGWADAGDHIAPHLKGVKVPIGGLRDEDGADTYLQYNEYIVYDESQVRFRYLMRLTIS</sequence>
<dbReference type="InterPro" id="IPR012317">
    <property type="entry name" value="Poly(ADP-ribose)pol_cat_dom"/>
</dbReference>
<dbReference type="SUPFAM" id="SSF56399">
    <property type="entry name" value="ADP-ribosylation"/>
    <property type="match status" value="1"/>
</dbReference>
<dbReference type="InterPro" id="IPR004102">
    <property type="entry name" value="Poly(ADP-ribose)pol_reg_dom"/>
</dbReference>
<keyword evidence="14" id="KW-1185">Reference proteome</keyword>
<dbReference type="Pfam" id="PF00644">
    <property type="entry name" value="PARP"/>
    <property type="match status" value="1"/>
</dbReference>
<feature type="domain" description="WGR" evidence="12">
    <location>
        <begin position="21"/>
        <end position="119"/>
    </location>
</feature>
<keyword evidence="5 8" id="KW-0520">NAD</keyword>
<name>A0A316YJF2_9BASI</name>
<keyword evidence="6" id="KW-0539">Nucleus</keyword>
<feature type="domain" description="PARP catalytic" evidence="10">
    <location>
        <begin position="310"/>
        <end position="542"/>
    </location>
</feature>
<proteinExistence type="predicted"/>
<evidence type="ECO:0000259" key="10">
    <source>
        <dbReference type="PROSITE" id="PS51059"/>
    </source>
</evidence>
<evidence type="ECO:0000259" key="11">
    <source>
        <dbReference type="PROSITE" id="PS51060"/>
    </source>
</evidence>
<dbReference type="EC" id="2.4.2.-" evidence="8"/>
<dbReference type="GO" id="GO:0070212">
    <property type="term" value="P:protein poly-ADP-ribosylation"/>
    <property type="evidence" value="ECO:0007669"/>
    <property type="project" value="TreeGrafter"/>
</dbReference>
<feature type="compositionally biased region" description="Acidic residues" evidence="9">
    <location>
        <begin position="131"/>
        <end position="142"/>
    </location>
</feature>
<evidence type="ECO:0000313" key="14">
    <source>
        <dbReference type="Proteomes" id="UP000245768"/>
    </source>
</evidence>
<reference evidence="13 14" key="1">
    <citation type="journal article" date="2018" name="Mol. Biol. Evol.">
        <title>Broad Genomic Sampling Reveals a Smut Pathogenic Ancestry of the Fungal Clade Ustilaginomycotina.</title>
        <authorList>
            <person name="Kijpornyongpan T."/>
            <person name="Mondo S.J."/>
            <person name="Barry K."/>
            <person name="Sandor L."/>
            <person name="Lee J."/>
            <person name="Lipzen A."/>
            <person name="Pangilinan J."/>
            <person name="LaButti K."/>
            <person name="Hainaut M."/>
            <person name="Henrissat B."/>
            <person name="Grigoriev I.V."/>
            <person name="Spatafora J.W."/>
            <person name="Aime M.C."/>
        </authorList>
    </citation>
    <scope>NUCLEOTIDE SEQUENCE [LARGE SCALE GENOMIC DNA]</scope>
    <source>
        <strain evidence="13 14">MCA 4198</strain>
    </source>
</reference>
<dbReference type="InterPro" id="IPR036616">
    <property type="entry name" value="Poly(ADP-ribose)pol_reg_dom_sf"/>
</dbReference>
<dbReference type="InterPro" id="IPR050800">
    <property type="entry name" value="ARTD/PARP"/>
</dbReference>
<comment type="subcellular location">
    <subcellularLocation>
        <location evidence="1">Nucleus</location>
    </subcellularLocation>
</comment>
<dbReference type="GO" id="GO:0006302">
    <property type="term" value="P:double-strand break repair"/>
    <property type="evidence" value="ECO:0007669"/>
    <property type="project" value="TreeGrafter"/>
</dbReference>
<evidence type="ECO:0000313" key="13">
    <source>
        <dbReference type="EMBL" id="PWN87855.1"/>
    </source>
</evidence>
<dbReference type="InterPro" id="IPR036930">
    <property type="entry name" value="WGR_dom_sf"/>
</dbReference>
<keyword evidence="4" id="KW-0548">Nucleotidyltransferase</keyword>
<dbReference type="PROSITE" id="PS51060">
    <property type="entry name" value="PARP_ALPHA_HD"/>
    <property type="match status" value="1"/>
</dbReference>
<dbReference type="GO" id="GO:0003950">
    <property type="term" value="F:NAD+ poly-ADP-ribosyltransferase activity"/>
    <property type="evidence" value="ECO:0007669"/>
    <property type="project" value="UniProtKB-UniRule"/>
</dbReference>
<dbReference type="SMART" id="SM00773">
    <property type="entry name" value="WGR"/>
    <property type="match status" value="1"/>
</dbReference>
<dbReference type="OrthoDB" id="2017365at2759"/>
<evidence type="ECO:0000256" key="8">
    <source>
        <dbReference type="RuleBase" id="RU362114"/>
    </source>
</evidence>